<evidence type="ECO:0008006" key="3">
    <source>
        <dbReference type="Google" id="ProtNLM"/>
    </source>
</evidence>
<proteinExistence type="predicted"/>
<protein>
    <recommendedName>
        <fullName evidence="3">Glycosyltransferase family 9 protein</fullName>
    </recommendedName>
</protein>
<accession>A0A8J6IRE2</accession>
<organism evidence="1 2">
    <name type="scientific">Neptunicella marina</name>
    <dbReference type="NCBI Taxonomy" id="2125989"/>
    <lineage>
        <taxon>Bacteria</taxon>
        <taxon>Pseudomonadati</taxon>
        <taxon>Pseudomonadota</taxon>
        <taxon>Gammaproteobacteria</taxon>
        <taxon>Alteromonadales</taxon>
        <taxon>Alteromonadaceae</taxon>
        <taxon>Neptunicella</taxon>
    </lineage>
</organism>
<dbReference type="EMBL" id="JACNEP010000002">
    <property type="protein sequence ID" value="MBC3765034.1"/>
    <property type="molecule type" value="Genomic_DNA"/>
</dbReference>
<name>A0A8J6IRE2_9ALTE</name>
<sequence length="322" mass="36291">MSHNNILLIRMTDFADVVGVALPALRYFKQQLPEANISLLSYANGIDFIKLAEPNINVWGLNREQWPDNIIPAMETFLGLAEQIVANKYDQIINLDCGFMPCFLARFLKDAGEPVVGNYISMSLNELLEQFQQQTLKPEYVNQPTEYMQSTFYGMTRWQSEWWQSPFLPDNGYPEFYLRSCCGFDQATMDWSINIESDAALNSQNKKVVALATMDAMTGVGFPRTVELADQLQQKGFEVWQFDPNAHAPADVLAKLKSTDLLVCIPGAARWMAACVSCPVMLISGDVDPRTFMPEFATDMDSFDITPQQLVESIESIFAEPS</sequence>
<gene>
    <name evidence="1" type="ORF">H8B19_04035</name>
</gene>
<reference evidence="1" key="1">
    <citation type="journal article" date="2018" name="Int. J. Syst. Evol. Microbiol.">
        <title>Neptunicella marina gen. nov., sp. nov., isolated from surface seawater.</title>
        <authorList>
            <person name="Liu X."/>
            <person name="Lai Q."/>
            <person name="Du Y."/>
            <person name="Zhang X."/>
            <person name="Liu Z."/>
            <person name="Sun F."/>
            <person name="Shao Z."/>
        </authorList>
    </citation>
    <scope>NUCLEOTIDE SEQUENCE</scope>
    <source>
        <strain evidence="1">S27-2</strain>
    </source>
</reference>
<dbReference type="Gene3D" id="3.40.50.2000">
    <property type="entry name" value="Glycogen Phosphorylase B"/>
    <property type="match status" value="1"/>
</dbReference>
<reference evidence="1" key="2">
    <citation type="submission" date="2020-08" db="EMBL/GenBank/DDBJ databases">
        <authorList>
            <person name="Lai Q."/>
        </authorList>
    </citation>
    <scope>NUCLEOTIDE SEQUENCE</scope>
    <source>
        <strain evidence="1">S27-2</strain>
    </source>
</reference>
<keyword evidence="2" id="KW-1185">Reference proteome</keyword>
<evidence type="ECO:0000313" key="1">
    <source>
        <dbReference type="EMBL" id="MBC3765034.1"/>
    </source>
</evidence>
<comment type="caution">
    <text evidence="1">The sequence shown here is derived from an EMBL/GenBank/DDBJ whole genome shotgun (WGS) entry which is preliminary data.</text>
</comment>
<dbReference type="SUPFAM" id="SSF53756">
    <property type="entry name" value="UDP-Glycosyltransferase/glycogen phosphorylase"/>
    <property type="match status" value="1"/>
</dbReference>
<dbReference type="Proteomes" id="UP000601768">
    <property type="component" value="Unassembled WGS sequence"/>
</dbReference>
<evidence type="ECO:0000313" key="2">
    <source>
        <dbReference type="Proteomes" id="UP000601768"/>
    </source>
</evidence>
<dbReference type="AlphaFoldDB" id="A0A8J6IRE2"/>
<dbReference type="RefSeq" id="WP_186505495.1">
    <property type="nucleotide sequence ID" value="NZ_JACNEP010000002.1"/>
</dbReference>